<evidence type="ECO:0000256" key="8">
    <source>
        <dbReference type="ARBA" id="ARBA00025713"/>
    </source>
</evidence>
<dbReference type="STRING" id="1448320.A0A319CSI6"/>
<dbReference type="GO" id="GO:0042732">
    <property type="term" value="P:D-xylose metabolic process"/>
    <property type="evidence" value="ECO:0007669"/>
    <property type="project" value="UniProtKB-KW"/>
</dbReference>
<evidence type="ECO:0000313" key="12">
    <source>
        <dbReference type="EMBL" id="PYH88134.1"/>
    </source>
</evidence>
<keyword evidence="3" id="KW-0859">Xylose metabolism</keyword>
<dbReference type="GO" id="GO:0008270">
    <property type="term" value="F:zinc ion binding"/>
    <property type="evidence" value="ECO:0007669"/>
    <property type="project" value="InterPro"/>
</dbReference>
<comment type="cofactor">
    <cofactor evidence="1">
        <name>Zn(2+)</name>
        <dbReference type="ChEBI" id="CHEBI:29105"/>
    </cofactor>
</comment>
<keyword evidence="5" id="KW-0862">Zinc</keyword>
<dbReference type="AlphaFoldDB" id="A0A319CSI6"/>
<dbReference type="EMBL" id="KZ826123">
    <property type="protein sequence ID" value="PYH88134.1"/>
    <property type="molecule type" value="Genomic_DNA"/>
</dbReference>
<comment type="pathway">
    <text evidence="8">Carbohydrate degradation; L-arabinose degradation via L-arabinitol; D-xylulose 5-phosphate from L-arabinose (fungal route): step 4/5.</text>
</comment>
<organism evidence="12 13">
    <name type="scientific">Aspergillus ellipticus CBS 707.79</name>
    <dbReference type="NCBI Taxonomy" id="1448320"/>
    <lineage>
        <taxon>Eukaryota</taxon>
        <taxon>Fungi</taxon>
        <taxon>Dikarya</taxon>
        <taxon>Ascomycota</taxon>
        <taxon>Pezizomycotina</taxon>
        <taxon>Eurotiomycetes</taxon>
        <taxon>Eurotiomycetidae</taxon>
        <taxon>Eurotiales</taxon>
        <taxon>Aspergillaceae</taxon>
        <taxon>Aspergillus</taxon>
        <taxon>Aspergillus subgen. Circumdati</taxon>
    </lineage>
</organism>
<dbReference type="GO" id="GO:0006062">
    <property type="term" value="P:sorbitol catabolic process"/>
    <property type="evidence" value="ECO:0007669"/>
    <property type="project" value="TreeGrafter"/>
</dbReference>
<sequence>MDPKTPTASALAALANPSCLLYGPLDARYEDRPIPTIDDPHDVIVKIAYTGVCGSDVHFHNHAGIRTFITPSHPLTLGHESSGTIHATGPAVHTLSPGDPVALEPGIPCRRCPSCKAGTYNLCPRMRFAADPPHTHGTLTRYYKLPEDFCYRLPDGVGLREGVLMEPLGVAVHAVRLAGVRPGMRVVVFGAGAVG</sequence>
<keyword evidence="6" id="KW-0560">Oxidoreductase</keyword>
<evidence type="ECO:0000256" key="10">
    <source>
        <dbReference type="ARBA" id="ARBA00030139"/>
    </source>
</evidence>
<reference evidence="12 13" key="1">
    <citation type="submission" date="2018-02" db="EMBL/GenBank/DDBJ databases">
        <title>The genomes of Aspergillus section Nigri reveals drivers in fungal speciation.</title>
        <authorList>
            <consortium name="DOE Joint Genome Institute"/>
            <person name="Vesth T.C."/>
            <person name="Nybo J."/>
            <person name="Theobald S."/>
            <person name="Brandl J."/>
            <person name="Frisvad J.C."/>
            <person name="Nielsen K.F."/>
            <person name="Lyhne E.K."/>
            <person name="Kogle M.E."/>
            <person name="Kuo A."/>
            <person name="Riley R."/>
            <person name="Clum A."/>
            <person name="Nolan M."/>
            <person name="Lipzen A."/>
            <person name="Salamov A."/>
            <person name="Henrissat B."/>
            <person name="Wiebenga A."/>
            <person name="De vries R.P."/>
            <person name="Grigoriev I.V."/>
            <person name="Mortensen U.H."/>
            <person name="Andersen M.R."/>
            <person name="Baker S.E."/>
        </authorList>
    </citation>
    <scope>NUCLEOTIDE SEQUENCE [LARGE SCALE GENOMIC DNA]</scope>
    <source>
        <strain evidence="12 13">CBS 707.79</strain>
    </source>
</reference>
<evidence type="ECO:0000256" key="2">
    <source>
        <dbReference type="ARBA" id="ARBA00008072"/>
    </source>
</evidence>
<dbReference type="Gene3D" id="3.40.50.720">
    <property type="entry name" value="NAD(P)-binding Rossmann-like Domain"/>
    <property type="match status" value="1"/>
</dbReference>
<dbReference type="PROSITE" id="PS00059">
    <property type="entry name" value="ADH_ZINC"/>
    <property type="match status" value="1"/>
</dbReference>
<evidence type="ECO:0000256" key="1">
    <source>
        <dbReference type="ARBA" id="ARBA00001947"/>
    </source>
</evidence>
<dbReference type="VEuPathDB" id="FungiDB:BO71DRAFT_392150"/>
<dbReference type="InterPro" id="IPR011032">
    <property type="entry name" value="GroES-like_sf"/>
</dbReference>
<keyword evidence="4" id="KW-0479">Metal-binding</keyword>
<dbReference type="InterPro" id="IPR002328">
    <property type="entry name" value="ADH_Zn_CS"/>
</dbReference>
<proteinExistence type="inferred from homology"/>
<evidence type="ECO:0000256" key="7">
    <source>
        <dbReference type="ARBA" id="ARBA00024843"/>
    </source>
</evidence>
<feature type="domain" description="Alcohol dehydrogenase-like N-terminal" evidence="11">
    <location>
        <begin position="40"/>
        <end position="155"/>
    </location>
</feature>
<dbReference type="GO" id="GO:0046526">
    <property type="term" value="F:D-xylulose reductase activity"/>
    <property type="evidence" value="ECO:0007669"/>
    <property type="project" value="UniProtKB-EC"/>
</dbReference>
<accession>A0A319CSI6</accession>
<gene>
    <name evidence="12" type="ORF">BO71DRAFT_392150</name>
</gene>
<dbReference type="OrthoDB" id="3941538at2759"/>
<comment type="function">
    <text evidence="7">Xylitol dehydrogenase which catalyzes the conversion of xylitol to D-xylulose. Xylose is a major component of hemicelluloses such as xylan. Most fungi utilize D-xylose via three enzymatic reactions, xylose reductase (XR), xylitol dehydrogenase (XDH), and xylulokinase, to form xylulose 5-phosphate, which enters pentose phosphate pathway.</text>
</comment>
<dbReference type="SUPFAM" id="SSF50129">
    <property type="entry name" value="GroES-like"/>
    <property type="match status" value="1"/>
</dbReference>
<dbReference type="GO" id="GO:0003939">
    <property type="term" value="F:L-iditol 2-dehydrogenase (NAD+) activity"/>
    <property type="evidence" value="ECO:0007669"/>
    <property type="project" value="TreeGrafter"/>
</dbReference>
<evidence type="ECO:0000256" key="3">
    <source>
        <dbReference type="ARBA" id="ARBA00022629"/>
    </source>
</evidence>
<evidence type="ECO:0000256" key="9">
    <source>
        <dbReference type="ARBA" id="ARBA00026119"/>
    </source>
</evidence>
<keyword evidence="3" id="KW-0119">Carbohydrate metabolism</keyword>
<dbReference type="Proteomes" id="UP000247810">
    <property type="component" value="Unassembled WGS sequence"/>
</dbReference>
<dbReference type="PANTHER" id="PTHR43161">
    <property type="entry name" value="SORBITOL DEHYDROGENASE"/>
    <property type="match status" value="1"/>
</dbReference>
<evidence type="ECO:0000259" key="11">
    <source>
        <dbReference type="Pfam" id="PF08240"/>
    </source>
</evidence>
<dbReference type="EC" id="1.1.1.9" evidence="9"/>
<keyword evidence="13" id="KW-1185">Reference proteome</keyword>
<dbReference type="Gene3D" id="3.90.180.10">
    <property type="entry name" value="Medium-chain alcohol dehydrogenases, catalytic domain"/>
    <property type="match status" value="1"/>
</dbReference>
<dbReference type="InterPro" id="IPR013154">
    <property type="entry name" value="ADH-like_N"/>
</dbReference>
<dbReference type="PANTHER" id="PTHR43161:SF9">
    <property type="entry name" value="SORBITOL DEHYDROGENASE"/>
    <property type="match status" value="1"/>
</dbReference>
<evidence type="ECO:0000256" key="6">
    <source>
        <dbReference type="ARBA" id="ARBA00023002"/>
    </source>
</evidence>
<evidence type="ECO:0000256" key="4">
    <source>
        <dbReference type="ARBA" id="ARBA00022723"/>
    </source>
</evidence>
<evidence type="ECO:0000313" key="13">
    <source>
        <dbReference type="Proteomes" id="UP000247810"/>
    </source>
</evidence>
<protein>
    <recommendedName>
        <fullName evidence="9">D-xylulose reductase</fullName>
        <ecNumber evidence="9">1.1.1.9</ecNumber>
    </recommendedName>
    <alternativeName>
        <fullName evidence="10">Xylitol dehydrogenase A</fullName>
    </alternativeName>
</protein>
<comment type="similarity">
    <text evidence="2">Belongs to the zinc-containing alcohol dehydrogenase family.</text>
</comment>
<name>A0A319CSI6_9EURO</name>
<dbReference type="Pfam" id="PF08240">
    <property type="entry name" value="ADH_N"/>
    <property type="match status" value="1"/>
</dbReference>
<feature type="non-terminal residue" evidence="12">
    <location>
        <position position="195"/>
    </location>
</feature>
<evidence type="ECO:0000256" key="5">
    <source>
        <dbReference type="ARBA" id="ARBA00022833"/>
    </source>
</evidence>